<evidence type="ECO:0000313" key="1">
    <source>
        <dbReference type="EMBL" id="NYH97078.1"/>
    </source>
</evidence>
<organism evidence="1 2">
    <name type="scientific">Novosphingobium marinum</name>
    <dbReference type="NCBI Taxonomy" id="1514948"/>
    <lineage>
        <taxon>Bacteria</taxon>
        <taxon>Pseudomonadati</taxon>
        <taxon>Pseudomonadota</taxon>
        <taxon>Alphaproteobacteria</taxon>
        <taxon>Sphingomonadales</taxon>
        <taxon>Sphingomonadaceae</taxon>
        <taxon>Novosphingobium</taxon>
    </lineage>
</organism>
<evidence type="ECO:0000313" key="2">
    <source>
        <dbReference type="Proteomes" id="UP000522081"/>
    </source>
</evidence>
<sequence>MLDKPNIWSDWLADQEIGPLSWARLAAILVRRQTPEAIAALLAPAIARARATCDENAIYYGERAPEAWNFPVTYRGYRDDMLETLEDPLNEALRGMQGDAEVRWLVKHISERRPWGVSFLWLFLNGVAYAMATDRFDVNKLPDDARWLAEVDLPDPRIEPADEHLLRHFYQDLTTRCPRALPLDEFVEPEHNWQDPFNDPSVDDYLSRMIAFERMSIRNLGRLYSAKENITDLSEDAWARYQDGSDWDRLLDIAGIPRFDWRRQVAFLLREVPVSGLFQRLDRALIEMEAQTETEVLDQHRDKGKPVSTISFGDWFGQWREHFRHWHDPLRTALSDLCVGQDADMLAHFLPHMDSAIMANFLIGVCDAYLTYIEWGLPSAENVAPTSEVFRIRSRLEENAPLPRLTAELWSRFCDKHGIERSEDGIWSNFGVDFEKGPS</sequence>
<protein>
    <submittedName>
        <fullName evidence="1">Uncharacterized protein</fullName>
    </submittedName>
</protein>
<proteinExistence type="predicted"/>
<dbReference type="AlphaFoldDB" id="A0A7Y9Y1M5"/>
<keyword evidence="2" id="KW-1185">Reference proteome</keyword>
<dbReference type="Proteomes" id="UP000522081">
    <property type="component" value="Unassembled WGS sequence"/>
</dbReference>
<dbReference type="RefSeq" id="WP_179408846.1">
    <property type="nucleotide sequence ID" value="NZ_BMGF01000014.1"/>
</dbReference>
<gene>
    <name evidence="1" type="ORF">FHS75_003439</name>
</gene>
<reference evidence="1 2" key="1">
    <citation type="submission" date="2020-07" db="EMBL/GenBank/DDBJ databases">
        <title>Genomic Encyclopedia of Type Strains, Phase IV (KMG-IV): sequencing the most valuable type-strain genomes for metagenomic binning, comparative biology and taxonomic classification.</title>
        <authorList>
            <person name="Goeker M."/>
        </authorList>
    </citation>
    <scope>NUCLEOTIDE SEQUENCE [LARGE SCALE GENOMIC DNA]</scope>
    <source>
        <strain evidence="1 2">DSM 29043</strain>
    </source>
</reference>
<accession>A0A7Y9Y1M5</accession>
<comment type="caution">
    <text evidence="1">The sequence shown here is derived from an EMBL/GenBank/DDBJ whole genome shotgun (WGS) entry which is preliminary data.</text>
</comment>
<name>A0A7Y9Y1M5_9SPHN</name>
<dbReference type="EMBL" id="JACBZF010000012">
    <property type="protein sequence ID" value="NYH97078.1"/>
    <property type="molecule type" value="Genomic_DNA"/>
</dbReference>